<protein>
    <submittedName>
        <fullName evidence="2">Uncharacterized protein</fullName>
    </submittedName>
</protein>
<comment type="caution">
    <text evidence="2">The sequence shown here is derived from an EMBL/GenBank/DDBJ whole genome shotgun (WGS) entry which is preliminary data.</text>
</comment>
<feature type="non-terminal residue" evidence="2">
    <location>
        <position position="372"/>
    </location>
</feature>
<dbReference type="PANTHER" id="PTHR32344:SF1">
    <property type="entry name" value="U1-TYPE DOMAIN-CONTAINING PROTEIN"/>
    <property type="match status" value="1"/>
</dbReference>
<evidence type="ECO:0000313" key="2">
    <source>
        <dbReference type="EMBL" id="KAJ4437334.1"/>
    </source>
</evidence>
<organism evidence="2 3">
    <name type="scientific">Periplaneta americana</name>
    <name type="common">American cockroach</name>
    <name type="synonym">Blatta americana</name>
    <dbReference type="NCBI Taxonomy" id="6978"/>
    <lineage>
        <taxon>Eukaryota</taxon>
        <taxon>Metazoa</taxon>
        <taxon>Ecdysozoa</taxon>
        <taxon>Arthropoda</taxon>
        <taxon>Hexapoda</taxon>
        <taxon>Insecta</taxon>
        <taxon>Pterygota</taxon>
        <taxon>Neoptera</taxon>
        <taxon>Polyneoptera</taxon>
        <taxon>Dictyoptera</taxon>
        <taxon>Blattodea</taxon>
        <taxon>Blattoidea</taxon>
        <taxon>Blattidae</taxon>
        <taxon>Blattinae</taxon>
        <taxon>Periplaneta</taxon>
    </lineage>
</organism>
<accession>A0ABQ8ST22</accession>
<name>A0ABQ8ST22_PERAM</name>
<gene>
    <name evidence="2" type="ORF">ANN_17473</name>
</gene>
<evidence type="ECO:0000256" key="1">
    <source>
        <dbReference type="SAM" id="MobiDB-lite"/>
    </source>
</evidence>
<evidence type="ECO:0000313" key="3">
    <source>
        <dbReference type="Proteomes" id="UP001148838"/>
    </source>
</evidence>
<feature type="compositionally biased region" description="Basic and acidic residues" evidence="1">
    <location>
        <begin position="247"/>
        <end position="295"/>
    </location>
</feature>
<dbReference type="PANTHER" id="PTHR32344">
    <property type="entry name" value="U1-TYPE DOMAIN-CONTAINING PROTEIN"/>
    <property type="match status" value="1"/>
</dbReference>
<sequence length="372" mass="42462">MTKNISAKSTLIRQWLTECSEFTYDGKIIFCKICSKQISQEKKCHLKQHVQGAAHKAKAQQKNQLQQTLLTQPTSSNLSSNFYADLTRAFVAANIPWNAIENPVLRQFLQKYCKQNIPSESTLRKNYLDRIYNETLASIREDIGDSYIWVSVDETSDPMNRYIANMAVGKLSPDGPSIPHLVCVKELSKVNSQAIAYFVDKGLQSLYSGNIDDSKVLLFCTDAASYMVAAAPLLKTFYPNLTHDHDKDNNDNDKDHDHHGIDEMDDDGKDHGIDSKDQEKEEYHGKDRDKDKDNNDWQGQQESRQAPVVVLHHDQNSESNMVCRSLRLHHDMGHCACRSPYRGSCHPYHDPHRGYYCLCHSSFDACLCPYRL</sequence>
<feature type="region of interest" description="Disordered" evidence="1">
    <location>
        <begin position="247"/>
        <end position="306"/>
    </location>
</feature>
<dbReference type="InterPro" id="IPR033375">
    <property type="entry name" value="Cggbp1"/>
</dbReference>
<reference evidence="2 3" key="1">
    <citation type="journal article" date="2022" name="Allergy">
        <title>Genome assembly and annotation of Periplaneta americana reveal a comprehensive cockroach allergen profile.</title>
        <authorList>
            <person name="Wang L."/>
            <person name="Xiong Q."/>
            <person name="Saelim N."/>
            <person name="Wang L."/>
            <person name="Nong W."/>
            <person name="Wan A.T."/>
            <person name="Shi M."/>
            <person name="Liu X."/>
            <person name="Cao Q."/>
            <person name="Hui J.H.L."/>
            <person name="Sookrung N."/>
            <person name="Leung T.F."/>
            <person name="Tungtrongchitr A."/>
            <person name="Tsui S.K.W."/>
        </authorList>
    </citation>
    <scope>NUCLEOTIDE SEQUENCE [LARGE SCALE GENOMIC DNA]</scope>
    <source>
        <strain evidence="2">PWHHKU_190912</strain>
    </source>
</reference>
<keyword evidence="3" id="KW-1185">Reference proteome</keyword>
<dbReference type="EMBL" id="JAJSOF020000021">
    <property type="protein sequence ID" value="KAJ4437334.1"/>
    <property type="molecule type" value="Genomic_DNA"/>
</dbReference>
<proteinExistence type="predicted"/>
<dbReference type="Proteomes" id="UP001148838">
    <property type="component" value="Unassembled WGS sequence"/>
</dbReference>